<keyword evidence="3" id="KW-1185">Reference proteome</keyword>
<accession>A0ABP6ZY07</accession>
<sequence length="190" mass="19985">MPAPASAATPLRVLRAVVFAVVAFTLGGLAHVVAGGVVPFDSAVTAFAVCFVPACLLAGRERSPFEIVVMLTAAQAALHLLFSATDVIAEAAGHAEHPHIGLVPGFGMLLMHGWAIALTGLWIARGEALLWSLLRWLSVRLRIVQVLVAAPVACEPAHAPFRQPVLLRSVLLANELCRRGPPAIARPHAV</sequence>
<feature type="transmembrane region" description="Helical" evidence="1">
    <location>
        <begin position="102"/>
        <end position="124"/>
    </location>
</feature>
<evidence type="ECO:0000313" key="2">
    <source>
        <dbReference type="EMBL" id="GAA3621611.1"/>
    </source>
</evidence>
<keyword evidence="1" id="KW-0472">Membrane</keyword>
<comment type="caution">
    <text evidence="2">The sequence shown here is derived from an EMBL/GenBank/DDBJ whole genome shotgun (WGS) entry which is preliminary data.</text>
</comment>
<protein>
    <recommendedName>
        <fullName evidence="4">MFS transporter</fullName>
    </recommendedName>
</protein>
<evidence type="ECO:0008006" key="4">
    <source>
        <dbReference type="Google" id="ProtNLM"/>
    </source>
</evidence>
<feature type="transmembrane region" description="Helical" evidence="1">
    <location>
        <begin position="12"/>
        <end position="34"/>
    </location>
</feature>
<reference evidence="3" key="1">
    <citation type="journal article" date="2019" name="Int. J. Syst. Evol. Microbiol.">
        <title>The Global Catalogue of Microorganisms (GCM) 10K type strain sequencing project: providing services to taxonomists for standard genome sequencing and annotation.</title>
        <authorList>
            <consortium name="The Broad Institute Genomics Platform"/>
            <consortium name="The Broad Institute Genome Sequencing Center for Infectious Disease"/>
            <person name="Wu L."/>
            <person name="Ma J."/>
        </authorList>
    </citation>
    <scope>NUCLEOTIDE SEQUENCE [LARGE SCALE GENOMIC DNA]</scope>
    <source>
        <strain evidence="3">JCM 17326</strain>
    </source>
</reference>
<dbReference type="EMBL" id="BAABDQ010000065">
    <property type="protein sequence ID" value="GAA3621611.1"/>
    <property type="molecule type" value="Genomic_DNA"/>
</dbReference>
<dbReference type="RefSeq" id="WP_345579346.1">
    <property type="nucleotide sequence ID" value="NZ_BAABDQ010000065.1"/>
</dbReference>
<name>A0ABP6ZY07_9ACTN</name>
<evidence type="ECO:0000256" key="1">
    <source>
        <dbReference type="SAM" id="Phobius"/>
    </source>
</evidence>
<keyword evidence="1" id="KW-0812">Transmembrane</keyword>
<evidence type="ECO:0000313" key="3">
    <source>
        <dbReference type="Proteomes" id="UP001500630"/>
    </source>
</evidence>
<organism evidence="2 3">
    <name type="scientific">Nonomuraea rosea</name>
    <dbReference type="NCBI Taxonomy" id="638574"/>
    <lineage>
        <taxon>Bacteria</taxon>
        <taxon>Bacillati</taxon>
        <taxon>Actinomycetota</taxon>
        <taxon>Actinomycetes</taxon>
        <taxon>Streptosporangiales</taxon>
        <taxon>Streptosporangiaceae</taxon>
        <taxon>Nonomuraea</taxon>
    </lineage>
</organism>
<keyword evidence="1" id="KW-1133">Transmembrane helix</keyword>
<proteinExistence type="predicted"/>
<gene>
    <name evidence="2" type="ORF">GCM10022419_129100</name>
</gene>
<dbReference type="Proteomes" id="UP001500630">
    <property type="component" value="Unassembled WGS sequence"/>
</dbReference>
<feature type="transmembrane region" description="Helical" evidence="1">
    <location>
        <begin position="65"/>
        <end position="82"/>
    </location>
</feature>
<feature type="transmembrane region" description="Helical" evidence="1">
    <location>
        <begin position="40"/>
        <end position="58"/>
    </location>
</feature>